<gene>
    <name evidence="1" type="ORF">O6H91_01G127100</name>
</gene>
<accession>A0ACC2EVP8</accession>
<dbReference type="Proteomes" id="UP001162992">
    <property type="component" value="Chromosome 1"/>
</dbReference>
<dbReference type="EMBL" id="CM055092">
    <property type="protein sequence ID" value="KAJ7570581.1"/>
    <property type="molecule type" value="Genomic_DNA"/>
</dbReference>
<reference evidence="2" key="1">
    <citation type="journal article" date="2024" name="Proc. Natl. Acad. Sci. U.S.A.">
        <title>Extraordinary preservation of gene collinearity over three hundred million years revealed in homosporous lycophytes.</title>
        <authorList>
            <person name="Li C."/>
            <person name="Wickell D."/>
            <person name="Kuo L.Y."/>
            <person name="Chen X."/>
            <person name="Nie B."/>
            <person name="Liao X."/>
            <person name="Peng D."/>
            <person name="Ji J."/>
            <person name="Jenkins J."/>
            <person name="Williams M."/>
            <person name="Shu S."/>
            <person name="Plott C."/>
            <person name="Barry K."/>
            <person name="Rajasekar S."/>
            <person name="Grimwood J."/>
            <person name="Han X."/>
            <person name="Sun S."/>
            <person name="Hou Z."/>
            <person name="He W."/>
            <person name="Dai G."/>
            <person name="Sun C."/>
            <person name="Schmutz J."/>
            <person name="Leebens-Mack J.H."/>
            <person name="Li F.W."/>
            <person name="Wang L."/>
        </authorList>
    </citation>
    <scope>NUCLEOTIDE SEQUENCE [LARGE SCALE GENOMIC DNA]</scope>
    <source>
        <strain evidence="2">cv. PW_Plant_1</strain>
    </source>
</reference>
<comment type="caution">
    <text evidence="1">The sequence shown here is derived from an EMBL/GenBank/DDBJ whole genome shotgun (WGS) entry which is preliminary data.</text>
</comment>
<keyword evidence="2" id="KW-1185">Reference proteome</keyword>
<organism evidence="1 2">
    <name type="scientific">Diphasiastrum complanatum</name>
    <name type="common">Issler's clubmoss</name>
    <name type="synonym">Lycopodium complanatum</name>
    <dbReference type="NCBI Taxonomy" id="34168"/>
    <lineage>
        <taxon>Eukaryota</taxon>
        <taxon>Viridiplantae</taxon>
        <taxon>Streptophyta</taxon>
        <taxon>Embryophyta</taxon>
        <taxon>Tracheophyta</taxon>
        <taxon>Lycopodiopsida</taxon>
        <taxon>Lycopodiales</taxon>
        <taxon>Lycopodiaceae</taxon>
        <taxon>Lycopodioideae</taxon>
        <taxon>Diphasiastrum</taxon>
    </lineage>
</organism>
<proteinExistence type="predicted"/>
<protein>
    <submittedName>
        <fullName evidence="1">Uncharacterized protein</fullName>
    </submittedName>
</protein>
<sequence length="339" mass="36874">MLGKRSRSFSRTSSVVFMASEYVPVECLPPAKHSEEMDRPSHFPSPPIQVIGFNPKVCYGKEEEKECLNQCVKPSVSPKSARPTSGLECLLSSARSPCKHHHIIQTVGLGIVAAFDADSNQPKQQDQSIRIEGECGCLLHGTAVRGNADIPSLSKQDLQVFTLTTASKPSQPIPISPSPLQQPALSRRIANESPHNDPFEPQNLSVWGDVESMAEKAEGSNFSGEQRTGLAAQKCVFTLLASSPGATETADSASLATMDFMEACFLCNRHLGHGRDIFMYRGDRAFCSVECRHQQILLDERAERTQKCSSAAYSMGNGAQSRRRNHRNRVLSAGTAAAA</sequence>
<evidence type="ECO:0000313" key="1">
    <source>
        <dbReference type="EMBL" id="KAJ7570581.1"/>
    </source>
</evidence>
<name>A0ACC2EVP8_DIPCM</name>
<evidence type="ECO:0000313" key="2">
    <source>
        <dbReference type="Proteomes" id="UP001162992"/>
    </source>
</evidence>